<evidence type="ECO:0000256" key="1">
    <source>
        <dbReference type="SAM" id="MobiDB-lite"/>
    </source>
</evidence>
<feature type="compositionally biased region" description="Polar residues" evidence="1">
    <location>
        <begin position="208"/>
        <end position="220"/>
    </location>
</feature>
<accession>A0AAW0DF56</accession>
<gene>
    <name evidence="2" type="ORF">VNI00_005306</name>
</gene>
<organism evidence="2 3">
    <name type="scientific">Paramarasmius palmivorus</name>
    <dbReference type="NCBI Taxonomy" id="297713"/>
    <lineage>
        <taxon>Eukaryota</taxon>
        <taxon>Fungi</taxon>
        <taxon>Dikarya</taxon>
        <taxon>Basidiomycota</taxon>
        <taxon>Agaricomycotina</taxon>
        <taxon>Agaricomycetes</taxon>
        <taxon>Agaricomycetidae</taxon>
        <taxon>Agaricales</taxon>
        <taxon>Marasmiineae</taxon>
        <taxon>Marasmiaceae</taxon>
        <taxon>Paramarasmius</taxon>
    </lineage>
</organism>
<dbReference type="Proteomes" id="UP001383192">
    <property type="component" value="Unassembled WGS sequence"/>
</dbReference>
<dbReference type="AlphaFoldDB" id="A0AAW0DF56"/>
<proteinExistence type="predicted"/>
<feature type="region of interest" description="Disordered" evidence="1">
    <location>
        <begin position="1"/>
        <end position="64"/>
    </location>
</feature>
<feature type="compositionally biased region" description="Polar residues" evidence="1">
    <location>
        <begin position="32"/>
        <end position="48"/>
    </location>
</feature>
<protein>
    <submittedName>
        <fullName evidence="2">Uncharacterized protein</fullName>
    </submittedName>
</protein>
<sequence length="460" mass="47638">MSSTTTNHSDTSSPVNQMDLRHMTSAGALHANSASTRRVSQRIGSRSPASIPSSPTSVHSSSSAIFERDIEPIVSPSPPHSHDPHRIPRAKATEALEQSVPSVLDSAASILAGLQDSQADQIAVETPALLDTVGSGRRSGVASPIGSFRSRSPSPGASGLGPSGAKGSLLLSIPHPHSQSPPRPQPTISTNISPTSQQFQAPAALPTETPSIVTPTSAYFSTTSSAGEESESSPRTTTREKAPDFPDDVDMRSPIVPSPPPPSAVDPSSFSAYLPNTFSSTSTSPLQSTLSSPSTPPHSQAYTSPSLSPHASSPASSPRQPAQSLSGTSSPSSAKVATKRLSFMSYADLLSSTPASTLPLSSLTSTSMEPPHIPSVAGYGHETSNVNGNLSAAGSLKGFSLTNVKEPSHNHNHHIKERDSMIDDLIGGEWEREGLGRGLEERLEAVVGNASPRSSVVGKA</sequence>
<evidence type="ECO:0000313" key="2">
    <source>
        <dbReference type="EMBL" id="KAK7049876.1"/>
    </source>
</evidence>
<evidence type="ECO:0000313" key="3">
    <source>
        <dbReference type="Proteomes" id="UP001383192"/>
    </source>
</evidence>
<feature type="compositionally biased region" description="Low complexity" evidence="1">
    <location>
        <begin position="165"/>
        <end position="178"/>
    </location>
</feature>
<reference evidence="2 3" key="1">
    <citation type="submission" date="2024-01" db="EMBL/GenBank/DDBJ databases">
        <title>A draft genome for a cacao thread blight-causing isolate of Paramarasmius palmivorus.</title>
        <authorList>
            <person name="Baruah I.K."/>
            <person name="Bukari Y."/>
            <person name="Amoako-Attah I."/>
            <person name="Meinhardt L.W."/>
            <person name="Bailey B.A."/>
            <person name="Cohen S.P."/>
        </authorList>
    </citation>
    <scope>NUCLEOTIDE SEQUENCE [LARGE SCALE GENOMIC DNA]</scope>
    <source>
        <strain evidence="2 3">GH-12</strain>
    </source>
</reference>
<feature type="compositionally biased region" description="Low complexity" evidence="1">
    <location>
        <begin position="1"/>
        <end position="13"/>
    </location>
</feature>
<dbReference type="EMBL" id="JAYKXP010000015">
    <property type="protein sequence ID" value="KAK7049876.1"/>
    <property type="molecule type" value="Genomic_DNA"/>
</dbReference>
<feature type="compositionally biased region" description="Low complexity" evidence="1">
    <location>
        <begin position="50"/>
        <end position="63"/>
    </location>
</feature>
<feature type="compositionally biased region" description="Polar residues" evidence="1">
    <location>
        <begin position="187"/>
        <end position="200"/>
    </location>
</feature>
<feature type="region of interest" description="Disordered" evidence="1">
    <location>
        <begin position="133"/>
        <end position="336"/>
    </location>
</feature>
<comment type="caution">
    <text evidence="2">The sequence shown here is derived from an EMBL/GenBank/DDBJ whole genome shotgun (WGS) entry which is preliminary data.</text>
</comment>
<keyword evidence="3" id="KW-1185">Reference proteome</keyword>
<feature type="compositionally biased region" description="Low complexity" evidence="1">
    <location>
        <begin position="143"/>
        <end position="157"/>
    </location>
</feature>
<feature type="compositionally biased region" description="Low complexity" evidence="1">
    <location>
        <begin position="279"/>
        <end position="326"/>
    </location>
</feature>
<name>A0AAW0DF56_9AGAR</name>